<proteinExistence type="predicted"/>
<reference evidence="2 3" key="1">
    <citation type="submission" date="2009-08" db="EMBL/GenBank/DDBJ databases">
        <title>The Genome Sequence of Spizellomyces punctatus strain DAOM BR117.</title>
        <authorList>
            <consortium name="The Broad Institute Genome Sequencing Platform"/>
            <person name="Russ C."/>
            <person name="Cuomo C."/>
            <person name="Shea T."/>
            <person name="Young S.K."/>
            <person name="Zeng Q."/>
            <person name="Koehrsen M."/>
            <person name="Haas B."/>
            <person name="Borodovsky M."/>
            <person name="Guigo R."/>
            <person name="Alvarado L."/>
            <person name="Berlin A."/>
            <person name="Bochicchio J."/>
            <person name="Borenstein D."/>
            <person name="Chapman S."/>
            <person name="Chen Z."/>
            <person name="Engels R."/>
            <person name="Freedman E."/>
            <person name="Gellesch M."/>
            <person name="Goldberg J."/>
            <person name="Griggs A."/>
            <person name="Gujja S."/>
            <person name="Heiman D."/>
            <person name="Hepburn T."/>
            <person name="Howarth C."/>
            <person name="Jen D."/>
            <person name="Larson L."/>
            <person name="Lewis B."/>
            <person name="Mehta T."/>
            <person name="Park D."/>
            <person name="Pearson M."/>
            <person name="Roberts A."/>
            <person name="Saif S."/>
            <person name="Shenoy N."/>
            <person name="Sisk P."/>
            <person name="Stolte C."/>
            <person name="Sykes S."/>
            <person name="Thomson T."/>
            <person name="Walk T."/>
            <person name="White J."/>
            <person name="Yandava C."/>
            <person name="Burger G."/>
            <person name="Gray M.W."/>
            <person name="Holland P.W.H."/>
            <person name="King N."/>
            <person name="Lang F.B.F."/>
            <person name="Roger A.J."/>
            <person name="Ruiz-Trillo I."/>
            <person name="Lander E."/>
            <person name="Nusbaum C."/>
        </authorList>
    </citation>
    <scope>NUCLEOTIDE SEQUENCE [LARGE SCALE GENOMIC DNA]</scope>
    <source>
        <strain evidence="2 3">DAOM BR117</strain>
    </source>
</reference>
<name>A0A0L0HCQ8_SPIPD</name>
<feature type="transmembrane region" description="Helical" evidence="1">
    <location>
        <begin position="155"/>
        <end position="175"/>
    </location>
</feature>
<dbReference type="RefSeq" id="XP_016606801.1">
    <property type="nucleotide sequence ID" value="XM_016753952.1"/>
</dbReference>
<dbReference type="EMBL" id="KQ257459">
    <property type="protein sequence ID" value="KNC98761.1"/>
    <property type="molecule type" value="Genomic_DNA"/>
</dbReference>
<dbReference type="OrthoDB" id="2182814at2759"/>
<keyword evidence="3" id="KW-1185">Reference proteome</keyword>
<protein>
    <submittedName>
        <fullName evidence="2">Uncharacterized protein</fullName>
    </submittedName>
</protein>
<feature type="transmembrane region" description="Helical" evidence="1">
    <location>
        <begin position="17"/>
        <end position="40"/>
    </location>
</feature>
<dbReference type="VEuPathDB" id="FungiDB:SPPG_05743"/>
<feature type="transmembrane region" description="Helical" evidence="1">
    <location>
        <begin position="79"/>
        <end position="101"/>
    </location>
</feature>
<dbReference type="GeneID" id="27689098"/>
<evidence type="ECO:0000313" key="2">
    <source>
        <dbReference type="EMBL" id="KNC98761.1"/>
    </source>
</evidence>
<keyword evidence="1" id="KW-0812">Transmembrane</keyword>
<accession>A0A0L0HCQ8</accession>
<feature type="transmembrane region" description="Helical" evidence="1">
    <location>
        <begin position="122"/>
        <end position="143"/>
    </location>
</feature>
<dbReference type="InParanoid" id="A0A0L0HCQ8"/>
<organism evidence="2 3">
    <name type="scientific">Spizellomyces punctatus (strain DAOM BR117)</name>
    <dbReference type="NCBI Taxonomy" id="645134"/>
    <lineage>
        <taxon>Eukaryota</taxon>
        <taxon>Fungi</taxon>
        <taxon>Fungi incertae sedis</taxon>
        <taxon>Chytridiomycota</taxon>
        <taxon>Chytridiomycota incertae sedis</taxon>
        <taxon>Chytridiomycetes</taxon>
        <taxon>Spizellomycetales</taxon>
        <taxon>Spizellomycetaceae</taxon>
        <taxon>Spizellomyces</taxon>
    </lineage>
</organism>
<keyword evidence="1" id="KW-1133">Transmembrane helix</keyword>
<gene>
    <name evidence="2" type="ORF">SPPG_05743</name>
</gene>
<feature type="transmembrane region" description="Helical" evidence="1">
    <location>
        <begin position="52"/>
        <end position="73"/>
    </location>
</feature>
<feature type="transmembrane region" description="Helical" evidence="1">
    <location>
        <begin position="196"/>
        <end position="218"/>
    </location>
</feature>
<sequence length="295" mass="32902">MSHLPNANNSNTCSFQLVQRIICSSITVCCCLEAAVSLVGNRRIRTSRPMQLHTIGALSWAANVILYAVSFSYEGTIHTVFAELSLVFDVLARSLLIFNIYTRTCCVMVTSCSRMRKAYGTGAVLVISWVIISTIALFVSYLAHPGYFQTDPANIMYVVGIIIDLVFCVSSDYLFIHGLRKAKHALGLGLTDRKDILVILNMVCIGLIQIASVVLLFVGIDEEYMYHYVCTALRYRFFVYILRFTDDYMGNLSEGEGTVGTLRMDPEAIDVDKETTTREISPVAFRNESSQTVCI</sequence>
<dbReference type="AlphaFoldDB" id="A0A0L0HCQ8"/>
<keyword evidence="1" id="KW-0472">Membrane</keyword>
<dbReference type="Proteomes" id="UP000053201">
    <property type="component" value="Unassembled WGS sequence"/>
</dbReference>
<evidence type="ECO:0000256" key="1">
    <source>
        <dbReference type="SAM" id="Phobius"/>
    </source>
</evidence>
<evidence type="ECO:0000313" key="3">
    <source>
        <dbReference type="Proteomes" id="UP000053201"/>
    </source>
</evidence>